<keyword evidence="1 4" id="KW-0349">Heme</keyword>
<evidence type="ECO:0000313" key="8">
    <source>
        <dbReference type="EMBL" id="QPJ63962.1"/>
    </source>
</evidence>
<dbReference type="SUPFAM" id="SSF46626">
    <property type="entry name" value="Cytochrome c"/>
    <property type="match status" value="1"/>
</dbReference>
<dbReference type="Proteomes" id="UP000594464">
    <property type="component" value="Chromosome"/>
</dbReference>
<feature type="signal peptide" evidence="6">
    <location>
        <begin position="1"/>
        <end position="24"/>
    </location>
</feature>
<evidence type="ECO:0000313" key="9">
    <source>
        <dbReference type="Proteomes" id="UP000594464"/>
    </source>
</evidence>
<dbReference type="KEGG" id="nva:G3M78_00475"/>
<dbReference type="Gene3D" id="1.10.760.10">
    <property type="entry name" value="Cytochrome c-like domain"/>
    <property type="match status" value="1"/>
</dbReference>
<gene>
    <name evidence="8" type="ORF">G3M78_00475</name>
</gene>
<keyword evidence="2 4" id="KW-0479">Metal-binding</keyword>
<feature type="region of interest" description="Disordered" evidence="5">
    <location>
        <begin position="47"/>
        <end position="68"/>
    </location>
</feature>
<dbReference type="InterPro" id="IPR009056">
    <property type="entry name" value="Cyt_c-like_dom"/>
</dbReference>
<feature type="chain" id="PRO_5032325955" evidence="6">
    <location>
        <begin position="25"/>
        <end position="171"/>
    </location>
</feature>
<dbReference type="InterPro" id="IPR036909">
    <property type="entry name" value="Cyt_c-like_dom_sf"/>
</dbReference>
<evidence type="ECO:0000256" key="3">
    <source>
        <dbReference type="ARBA" id="ARBA00023004"/>
    </source>
</evidence>
<evidence type="ECO:0000256" key="4">
    <source>
        <dbReference type="PROSITE-ProRule" id="PRU00433"/>
    </source>
</evidence>
<reference evidence="9" key="1">
    <citation type="submission" date="2020-02" db="EMBL/GenBank/DDBJ databases">
        <title>Genomic and physiological characterization of two novel Nitrospinaceae genera.</title>
        <authorList>
            <person name="Mueller A.J."/>
            <person name="Jung M.-Y."/>
            <person name="Strachan C.R."/>
            <person name="Herbold C.W."/>
            <person name="Kirkegaard R.H."/>
            <person name="Daims H."/>
        </authorList>
    </citation>
    <scope>NUCLEOTIDE SEQUENCE [LARGE SCALE GENOMIC DNA]</scope>
</reference>
<sequence length="171" mass="19141">MTNNNNLKVLGTCIVCFFLLGASASEKDGDLDVSRPQGPVFSLNPSAKMQGTCPQKRNTRRAPPEYMRMGSPVDDLPVNFRAGEALYHLDAKPKPCKDCHGVNGNGKGPEYKRLAPEPRNFHCKTTMNEISDGQMFWIIQSGSFGTAMPAYKELSDEEIWQLILYIRHFTK</sequence>
<dbReference type="PROSITE" id="PS51007">
    <property type="entry name" value="CYTC"/>
    <property type="match status" value="1"/>
</dbReference>
<evidence type="ECO:0000256" key="2">
    <source>
        <dbReference type="ARBA" id="ARBA00022723"/>
    </source>
</evidence>
<evidence type="ECO:0000256" key="5">
    <source>
        <dbReference type="SAM" id="MobiDB-lite"/>
    </source>
</evidence>
<keyword evidence="6" id="KW-0732">Signal</keyword>
<dbReference type="GO" id="GO:0020037">
    <property type="term" value="F:heme binding"/>
    <property type="evidence" value="ECO:0007669"/>
    <property type="project" value="InterPro"/>
</dbReference>
<protein>
    <submittedName>
        <fullName evidence="8">Cytochrome c</fullName>
    </submittedName>
</protein>
<keyword evidence="3 4" id="KW-0408">Iron</keyword>
<dbReference type="GO" id="GO:0009055">
    <property type="term" value="F:electron transfer activity"/>
    <property type="evidence" value="ECO:0007669"/>
    <property type="project" value="InterPro"/>
</dbReference>
<proteinExistence type="predicted"/>
<dbReference type="Pfam" id="PF00034">
    <property type="entry name" value="Cytochrom_C"/>
    <property type="match status" value="1"/>
</dbReference>
<name>A0A7T0BZX1_9BACT</name>
<evidence type="ECO:0000259" key="7">
    <source>
        <dbReference type="PROSITE" id="PS51007"/>
    </source>
</evidence>
<dbReference type="GO" id="GO:0046872">
    <property type="term" value="F:metal ion binding"/>
    <property type="evidence" value="ECO:0007669"/>
    <property type="project" value="UniProtKB-KW"/>
</dbReference>
<dbReference type="AlphaFoldDB" id="A0A7T0BZX1"/>
<organism evidence="8 9">
    <name type="scientific">Candidatus Nitrohelix vancouverensis</name>
    <dbReference type="NCBI Taxonomy" id="2705534"/>
    <lineage>
        <taxon>Bacteria</taxon>
        <taxon>Pseudomonadati</taxon>
        <taxon>Nitrospinota/Tectimicrobiota group</taxon>
        <taxon>Nitrospinota</taxon>
        <taxon>Nitrospinia</taxon>
        <taxon>Nitrospinales</taxon>
        <taxon>Nitrospinaceae</taxon>
        <taxon>Candidatus Nitrohelix</taxon>
    </lineage>
</organism>
<feature type="domain" description="Cytochrome c" evidence="7">
    <location>
        <begin position="78"/>
        <end position="170"/>
    </location>
</feature>
<dbReference type="EMBL" id="CP048620">
    <property type="protein sequence ID" value="QPJ63962.1"/>
    <property type="molecule type" value="Genomic_DNA"/>
</dbReference>
<evidence type="ECO:0000256" key="6">
    <source>
        <dbReference type="SAM" id="SignalP"/>
    </source>
</evidence>
<evidence type="ECO:0000256" key="1">
    <source>
        <dbReference type="ARBA" id="ARBA00022617"/>
    </source>
</evidence>
<feature type="compositionally biased region" description="Polar residues" evidence="5">
    <location>
        <begin position="47"/>
        <end position="56"/>
    </location>
</feature>
<accession>A0A7T0BZX1</accession>